<dbReference type="GO" id="GO:0004631">
    <property type="term" value="F:phosphomevalonate kinase activity"/>
    <property type="evidence" value="ECO:0007669"/>
    <property type="project" value="UniProtKB-EC"/>
</dbReference>
<keyword evidence="3 8" id="KW-0808">Transferase</keyword>
<evidence type="ECO:0000259" key="7">
    <source>
        <dbReference type="Pfam" id="PF00288"/>
    </source>
</evidence>
<proteinExistence type="predicted"/>
<evidence type="ECO:0000256" key="3">
    <source>
        <dbReference type="ARBA" id="ARBA00022679"/>
    </source>
</evidence>
<evidence type="ECO:0000256" key="2">
    <source>
        <dbReference type="ARBA" id="ARBA00012958"/>
    </source>
</evidence>
<evidence type="ECO:0000313" key="8">
    <source>
        <dbReference type="EMBL" id="QNT64926.1"/>
    </source>
</evidence>
<dbReference type="PANTHER" id="PTHR31814:SF2">
    <property type="entry name" value="PHOSPHOMEVALONATE KINASE"/>
    <property type="match status" value="1"/>
</dbReference>
<dbReference type="SUPFAM" id="SSF55060">
    <property type="entry name" value="GHMP Kinase, C-terminal domain"/>
    <property type="match status" value="1"/>
</dbReference>
<dbReference type="Pfam" id="PF00288">
    <property type="entry name" value="GHMP_kinases_N"/>
    <property type="match status" value="1"/>
</dbReference>
<evidence type="ECO:0000256" key="5">
    <source>
        <dbReference type="ARBA" id="ARBA00022777"/>
    </source>
</evidence>
<dbReference type="InterPro" id="IPR005917">
    <property type="entry name" value="Pmev_kinase_bact"/>
</dbReference>
<dbReference type="InterPro" id="IPR006204">
    <property type="entry name" value="GHMP_kinase_N_dom"/>
</dbReference>
<keyword evidence="5 8" id="KW-0418">Kinase</keyword>
<dbReference type="NCBIfam" id="TIGR01220">
    <property type="entry name" value="Pmev_kin_Gr_pos"/>
    <property type="match status" value="1"/>
</dbReference>
<dbReference type="Proteomes" id="UP000516446">
    <property type="component" value="Chromosome"/>
</dbReference>
<dbReference type="InterPro" id="IPR035102">
    <property type="entry name" value="Phosphomevalonate_kinase"/>
</dbReference>
<dbReference type="EC" id="2.7.4.2" evidence="2"/>
<dbReference type="GO" id="GO:0005524">
    <property type="term" value="F:ATP binding"/>
    <property type="evidence" value="ECO:0007669"/>
    <property type="project" value="UniProtKB-KW"/>
</dbReference>
<organism evidence="8 9">
    <name type="scientific">Weissella koreensis</name>
    <dbReference type="NCBI Taxonomy" id="165096"/>
    <lineage>
        <taxon>Bacteria</taxon>
        <taxon>Bacillati</taxon>
        <taxon>Bacillota</taxon>
        <taxon>Bacilli</taxon>
        <taxon>Lactobacillales</taxon>
        <taxon>Lactobacillaceae</taxon>
        <taxon>Weissella</taxon>
    </lineage>
</organism>
<evidence type="ECO:0000256" key="6">
    <source>
        <dbReference type="ARBA" id="ARBA00022840"/>
    </source>
</evidence>
<dbReference type="Gene3D" id="3.30.230.10">
    <property type="match status" value="1"/>
</dbReference>
<name>A0A7H1MN90_9LACO</name>
<dbReference type="Gene3D" id="3.30.70.890">
    <property type="entry name" value="GHMP kinase, C-terminal domain"/>
    <property type="match status" value="1"/>
</dbReference>
<keyword evidence="4" id="KW-0547">Nucleotide-binding</keyword>
<dbReference type="AlphaFoldDB" id="A0A7H1MN90"/>
<dbReference type="PANTHER" id="PTHR31814">
    <property type="match status" value="1"/>
</dbReference>
<dbReference type="SUPFAM" id="SSF54211">
    <property type="entry name" value="Ribosomal protein S5 domain 2-like"/>
    <property type="match status" value="1"/>
</dbReference>
<evidence type="ECO:0000256" key="4">
    <source>
        <dbReference type="ARBA" id="ARBA00022741"/>
    </source>
</evidence>
<feature type="domain" description="GHMP kinase N-terminal" evidence="7">
    <location>
        <begin position="81"/>
        <end position="171"/>
    </location>
</feature>
<accession>A0A7H1MN90</accession>
<dbReference type="RefSeq" id="WP_190275622.1">
    <property type="nucleotide sequence ID" value="NZ_CP043431.1"/>
</dbReference>
<evidence type="ECO:0000256" key="1">
    <source>
        <dbReference type="ARBA" id="ARBA00005017"/>
    </source>
</evidence>
<dbReference type="InterPro" id="IPR020568">
    <property type="entry name" value="Ribosomal_Su5_D2-typ_SF"/>
</dbReference>
<dbReference type="EMBL" id="CP043431">
    <property type="protein sequence ID" value="QNT64926.1"/>
    <property type="molecule type" value="Genomic_DNA"/>
</dbReference>
<evidence type="ECO:0000313" key="9">
    <source>
        <dbReference type="Proteomes" id="UP000516446"/>
    </source>
</evidence>
<keyword evidence="6" id="KW-0067">ATP-binding</keyword>
<dbReference type="InterPro" id="IPR036554">
    <property type="entry name" value="GHMP_kinase_C_sf"/>
</dbReference>
<gene>
    <name evidence="8" type="ORF">FY536_06560</name>
</gene>
<reference evidence="8 9" key="1">
    <citation type="submission" date="2019-08" db="EMBL/GenBank/DDBJ databases">
        <authorList>
            <person name="Chang H.C."/>
            <person name="Mun S.Y."/>
        </authorList>
    </citation>
    <scope>NUCLEOTIDE SEQUENCE [LARGE SCALE GENOMIC DNA]</scope>
    <source>
        <strain evidence="8 9">SK</strain>
    </source>
</reference>
<dbReference type="InterPro" id="IPR014721">
    <property type="entry name" value="Ribsml_uS5_D2-typ_fold_subgr"/>
</dbReference>
<protein>
    <recommendedName>
        <fullName evidence="2">phosphomevalonate kinase</fullName>
        <ecNumber evidence="2">2.7.4.2</ecNumber>
    </recommendedName>
</protein>
<comment type="pathway">
    <text evidence="1">Isoprenoid biosynthesis; isopentenyl diphosphate biosynthesis via mevalonate pathway; isopentenyl diphosphate from (R)-mevalonate: step 2/3.</text>
</comment>
<sequence>MLKLQIPGKLFLAGEFAVTHSGHSSLVMAIDRYIDFKIKPASQIEIQSDLLGAYSIPNNQLKNLPNTLDEQWQLIQSALNIFEKFRKDLEKSPALKPFSLEIESHLSIDHIKIGLGSSGATVVGVLASLLQFHQISFSKTKLFKLASLALLQLPKFKKGSMGDIAAACFGGIVFYQKFDQAWVEKEKRQTSLLNLINMEWPLLKLENAHLPNNWHLLVGWTKSPADTQTSLKQINQSKSQELESEFLIDSDRDVLKIQKSLAQNDWSAFNLAITSIQKTLINYTINQNIPYQTPALQHFLSDAKLFNLPSKISGAGNGDNGIAFTLNRIPDPKLLDTWKTHGIQNLPLNIAPVKGTYYGI</sequence>
<keyword evidence="9" id="KW-1185">Reference proteome</keyword>